<dbReference type="Proteomes" id="UP001596147">
    <property type="component" value="Unassembled WGS sequence"/>
</dbReference>
<dbReference type="RefSeq" id="WP_382354347.1">
    <property type="nucleotide sequence ID" value="NZ_JBHSMC010000026.1"/>
</dbReference>
<name>A0ABW0LL17_9BACI</name>
<keyword evidence="2" id="KW-0732">Signal</keyword>
<keyword evidence="1" id="KW-0812">Transmembrane</keyword>
<evidence type="ECO:0000313" key="3">
    <source>
        <dbReference type="EMBL" id="MFC5466383.1"/>
    </source>
</evidence>
<evidence type="ECO:0000313" key="4">
    <source>
        <dbReference type="Proteomes" id="UP001596147"/>
    </source>
</evidence>
<feature type="signal peptide" evidence="2">
    <location>
        <begin position="1"/>
        <end position="23"/>
    </location>
</feature>
<evidence type="ECO:0000256" key="1">
    <source>
        <dbReference type="SAM" id="Phobius"/>
    </source>
</evidence>
<feature type="transmembrane region" description="Helical" evidence="1">
    <location>
        <begin position="272"/>
        <end position="291"/>
    </location>
</feature>
<evidence type="ECO:0000256" key="2">
    <source>
        <dbReference type="SAM" id="SignalP"/>
    </source>
</evidence>
<keyword evidence="1" id="KW-1133">Transmembrane helix</keyword>
<comment type="caution">
    <text evidence="3">The sequence shown here is derived from an EMBL/GenBank/DDBJ whole genome shotgun (WGS) entry which is preliminary data.</text>
</comment>
<proteinExistence type="predicted"/>
<organism evidence="3 4">
    <name type="scientific">Lederbergia graminis</name>
    <dbReference type="NCBI Taxonomy" id="735518"/>
    <lineage>
        <taxon>Bacteria</taxon>
        <taxon>Bacillati</taxon>
        <taxon>Bacillota</taxon>
        <taxon>Bacilli</taxon>
        <taxon>Bacillales</taxon>
        <taxon>Bacillaceae</taxon>
        <taxon>Lederbergia</taxon>
    </lineage>
</organism>
<reference evidence="4" key="1">
    <citation type="journal article" date="2019" name="Int. J. Syst. Evol. Microbiol.">
        <title>The Global Catalogue of Microorganisms (GCM) 10K type strain sequencing project: providing services to taxonomists for standard genome sequencing and annotation.</title>
        <authorList>
            <consortium name="The Broad Institute Genomics Platform"/>
            <consortium name="The Broad Institute Genome Sequencing Center for Infectious Disease"/>
            <person name="Wu L."/>
            <person name="Ma J."/>
        </authorList>
    </citation>
    <scope>NUCLEOTIDE SEQUENCE [LARGE SCALE GENOMIC DNA]</scope>
    <source>
        <strain evidence="4">CGMCC 1.12237</strain>
    </source>
</reference>
<accession>A0ABW0LL17</accession>
<keyword evidence="4" id="KW-1185">Reference proteome</keyword>
<feature type="chain" id="PRO_5045614081" evidence="2">
    <location>
        <begin position="24"/>
        <end position="297"/>
    </location>
</feature>
<dbReference type="EMBL" id="JBHSMC010000026">
    <property type="protein sequence ID" value="MFC5466383.1"/>
    <property type="molecule type" value="Genomic_DNA"/>
</dbReference>
<protein>
    <submittedName>
        <fullName evidence="3">Uncharacterized protein</fullName>
    </submittedName>
</protein>
<keyword evidence="1" id="KW-0472">Membrane</keyword>
<sequence length="297" mass="34648">MRGRLVGIITLLFLLLSNSVAFADGYKSVVDMEGNEYDHYFDMFEYDTLDDELWDIPLWPDAREPHDFYKILETIKNDEYDFTDYLYTGNDHGHVSEEYHEGRNSHKYAIREKNISFEVWSKYLDVGNDNFGEKQQAAFSRLYDYSRIMEEAALIMSPSTIGLHFTEFEGTVEQLQYLQDIPAYLEELEYGIELLEWVLTLDEDTVEDGLGTWHPTVQDMKISLEYARDTMQGTMDFYESISTPEEEVVMEVNVDEVAEDVLESEEKGETSIWLYILPSCAVLLILGYYLFAKVLKK</sequence>
<gene>
    <name evidence="3" type="ORF">ACFPM4_16810</name>
</gene>